<evidence type="ECO:0000313" key="3">
    <source>
        <dbReference type="Proteomes" id="UP000006334"/>
    </source>
</evidence>
<dbReference type="EMBL" id="BAEN01000035">
    <property type="protein sequence ID" value="GAC14119.1"/>
    <property type="molecule type" value="Genomic_DNA"/>
</dbReference>
<feature type="signal peptide" evidence="1">
    <location>
        <begin position="1"/>
        <end position="18"/>
    </location>
</feature>
<keyword evidence="3" id="KW-1185">Reference proteome</keyword>
<organism evidence="2 3">
    <name type="scientific">Aliiglaciecola lipolytica E3</name>
    <dbReference type="NCBI Taxonomy" id="1127673"/>
    <lineage>
        <taxon>Bacteria</taxon>
        <taxon>Pseudomonadati</taxon>
        <taxon>Pseudomonadota</taxon>
        <taxon>Gammaproteobacteria</taxon>
        <taxon>Alteromonadales</taxon>
        <taxon>Alteromonadaceae</taxon>
        <taxon>Aliiglaciecola</taxon>
    </lineage>
</organism>
<dbReference type="Proteomes" id="UP000006334">
    <property type="component" value="Unassembled WGS sequence"/>
</dbReference>
<feature type="chain" id="PRO_5003896293" evidence="1">
    <location>
        <begin position="19"/>
        <end position="103"/>
    </location>
</feature>
<dbReference type="AlphaFoldDB" id="K6X0B6"/>
<reference evidence="2 3" key="1">
    <citation type="journal article" date="2017" name="Antonie Van Leeuwenhoek">
        <title>Rhizobium rhizosphaerae sp. nov., a novel species isolated from rice rhizosphere.</title>
        <authorList>
            <person name="Zhao J.J."/>
            <person name="Zhang J."/>
            <person name="Zhang R.J."/>
            <person name="Zhang C.W."/>
            <person name="Yin H.Q."/>
            <person name="Zhang X.X."/>
        </authorList>
    </citation>
    <scope>NUCLEOTIDE SEQUENCE [LARGE SCALE GENOMIC DNA]</scope>
    <source>
        <strain evidence="2 3">E3</strain>
    </source>
</reference>
<gene>
    <name evidence="2" type="ORF">GLIP_1484</name>
</gene>
<sequence length="103" mass="11797">MLKLATYSLLLLSLNLNATTSENVEIKYSNQGYPYKLLINRADTIKILFTEDTQSVNCAVEFKRGKISEKSVYVEVDTKDFESQPLASCLPRKQAKLWLKQTF</sequence>
<dbReference type="RefSeq" id="WP_008843935.1">
    <property type="nucleotide sequence ID" value="NZ_BAEN01000035.1"/>
</dbReference>
<accession>K6X0B6</accession>
<protein>
    <submittedName>
        <fullName evidence="2">Uncharacterized protein</fullName>
    </submittedName>
</protein>
<comment type="caution">
    <text evidence="2">The sequence shown here is derived from an EMBL/GenBank/DDBJ whole genome shotgun (WGS) entry which is preliminary data.</text>
</comment>
<evidence type="ECO:0000256" key="1">
    <source>
        <dbReference type="SAM" id="SignalP"/>
    </source>
</evidence>
<dbReference type="OrthoDB" id="6388657at2"/>
<name>K6X0B6_9ALTE</name>
<evidence type="ECO:0000313" key="2">
    <source>
        <dbReference type="EMBL" id="GAC14119.1"/>
    </source>
</evidence>
<keyword evidence="1" id="KW-0732">Signal</keyword>
<proteinExistence type="predicted"/>